<dbReference type="InterPro" id="IPR025110">
    <property type="entry name" value="AMP-bd_C"/>
</dbReference>
<dbReference type="FunFam" id="3.30.300.30:FF:000008">
    <property type="entry name" value="2,3-dihydroxybenzoate-AMP ligase"/>
    <property type="match status" value="1"/>
</dbReference>
<evidence type="ECO:0000313" key="12">
    <source>
        <dbReference type="EMBL" id="NEK25027.1"/>
    </source>
</evidence>
<feature type="domain" description="AMP-dependent synthetase/ligase" evidence="10">
    <location>
        <begin position="42"/>
        <end position="432"/>
    </location>
</feature>
<keyword evidence="6" id="KW-0460">Magnesium</keyword>
<comment type="cofactor">
    <cofactor evidence="1">
        <name>Mg(2+)</name>
        <dbReference type="ChEBI" id="CHEBI:18420"/>
    </cofactor>
</comment>
<evidence type="ECO:0000259" key="11">
    <source>
        <dbReference type="Pfam" id="PF13193"/>
    </source>
</evidence>
<dbReference type="PANTHER" id="PTHR43201:SF5">
    <property type="entry name" value="MEDIUM-CHAIN ACYL-COA LIGASE ACSF2, MITOCHONDRIAL"/>
    <property type="match status" value="1"/>
</dbReference>
<evidence type="ECO:0000256" key="1">
    <source>
        <dbReference type="ARBA" id="ARBA00001946"/>
    </source>
</evidence>
<dbReference type="SUPFAM" id="SSF56801">
    <property type="entry name" value="Acetyl-CoA synthetase-like"/>
    <property type="match status" value="1"/>
</dbReference>
<dbReference type="InterPro" id="IPR020845">
    <property type="entry name" value="AMP-binding_CS"/>
</dbReference>
<accession>A0A6P0CGH2</accession>
<dbReference type="InterPro" id="IPR000873">
    <property type="entry name" value="AMP-dep_synth/lig_dom"/>
</dbReference>
<dbReference type="FunFam" id="3.40.50.12780:FF:000003">
    <property type="entry name" value="Long-chain-fatty-acid--CoA ligase FadD"/>
    <property type="match status" value="1"/>
</dbReference>
<evidence type="ECO:0000256" key="2">
    <source>
        <dbReference type="ARBA" id="ARBA00006432"/>
    </source>
</evidence>
<dbReference type="CDD" id="cd05917">
    <property type="entry name" value="FACL_like_2"/>
    <property type="match status" value="1"/>
</dbReference>
<evidence type="ECO:0000256" key="8">
    <source>
        <dbReference type="ARBA" id="ARBA00066616"/>
    </source>
</evidence>
<dbReference type="PANTHER" id="PTHR43201">
    <property type="entry name" value="ACYL-COA SYNTHETASE"/>
    <property type="match status" value="1"/>
</dbReference>
<dbReference type="Gene3D" id="3.40.50.12780">
    <property type="entry name" value="N-terminal domain of ligase-like"/>
    <property type="match status" value="1"/>
</dbReference>
<evidence type="ECO:0000256" key="7">
    <source>
        <dbReference type="ARBA" id="ARBA00051915"/>
    </source>
</evidence>
<dbReference type="GO" id="GO:0046872">
    <property type="term" value="F:metal ion binding"/>
    <property type="evidence" value="ECO:0007669"/>
    <property type="project" value="UniProtKB-KW"/>
</dbReference>
<gene>
    <name evidence="12" type="ORF">GV827_21920</name>
</gene>
<dbReference type="InterPro" id="IPR042099">
    <property type="entry name" value="ANL_N_sf"/>
</dbReference>
<evidence type="ECO:0000256" key="9">
    <source>
        <dbReference type="ARBA" id="ARBA00067668"/>
    </source>
</evidence>
<dbReference type="Pfam" id="PF00501">
    <property type="entry name" value="AMP-binding"/>
    <property type="match status" value="1"/>
</dbReference>
<proteinExistence type="inferred from homology"/>
<dbReference type="GO" id="GO:0031956">
    <property type="term" value="F:medium-chain fatty acid-CoA ligase activity"/>
    <property type="evidence" value="ECO:0007669"/>
    <property type="project" value="TreeGrafter"/>
</dbReference>
<dbReference type="GO" id="GO:0006631">
    <property type="term" value="P:fatty acid metabolic process"/>
    <property type="evidence" value="ECO:0007669"/>
    <property type="project" value="TreeGrafter"/>
</dbReference>
<dbReference type="Pfam" id="PF13193">
    <property type="entry name" value="AMP-binding_C"/>
    <property type="match status" value="1"/>
</dbReference>
<evidence type="ECO:0000256" key="5">
    <source>
        <dbReference type="ARBA" id="ARBA00022723"/>
    </source>
</evidence>
<evidence type="ECO:0000256" key="3">
    <source>
        <dbReference type="ARBA" id="ARBA00011738"/>
    </source>
</evidence>
<keyword evidence="4" id="KW-0436">Ligase</keyword>
<dbReference type="AlphaFoldDB" id="A0A6P0CGH2"/>
<sequence>MTSSTQPLTEWRPILEHSQSLQSYLHGVSDMPLIGLRVGQLLEQSARRHSDNDALIVPYQNVRWSYAELNRQADETAAGLLALGLNPGDRVGIWAPNMAEWVVLQFATAKAGLILVNINPAYRLAELEFALNQTGVCALITVPSFKSSDYMAMLGELMPEIGKAQAGSLSAEKIPSLRWIITLADSAAPGTITYEEVRAGATDAARQQVQALGQTLQFDDPINIQFTSGTTGRPKAATLSHHNIVNNALFTGLQMKLTHRDRMCIPVPMYHCFGMVLGTLCCVAHGAAMVFASAGFDAEATMEVVEAERCTALHGVPTMFIAALDSPGFAGRDLTSLRTGIIAGAPCPAELMKRIMSQMHMEQITIAYGMTETGPVSTQTSVDDPVQRRVETVGRVLPHTEIKIVDTEGRITPRGTPGELLTRGYCVMLKYWNDPEKTASAIDEARWIASGDIATVDAEGFFQIVGRIKDMLIRGGENIFPREIEDFLYTHPAIEQVEVIGAPDEKYGEEVCAWIKLREGQSATEDEIRAFCQGQIAHFKIPRYIKFVDEFPMTITGKVQKFVMREQMARELEQAKEG</sequence>
<comment type="catalytic activity">
    <reaction evidence="7">
        <text>3-(methylsulfanyl)propanoate + ATP + CoA = 3-(methylsulfanyl)propanoyl-CoA + AMP + diphosphate</text>
        <dbReference type="Rhea" id="RHEA:43052"/>
        <dbReference type="ChEBI" id="CHEBI:30616"/>
        <dbReference type="ChEBI" id="CHEBI:33019"/>
        <dbReference type="ChEBI" id="CHEBI:49016"/>
        <dbReference type="ChEBI" id="CHEBI:57287"/>
        <dbReference type="ChEBI" id="CHEBI:82815"/>
        <dbReference type="ChEBI" id="CHEBI:456215"/>
        <dbReference type="EC" id="6.2.1.44"/>
    </reaction>
    <physiologicalReaction direction="left-to-right" evidence="7">
        <dbReference type="Rhea" id="RHEA:43053"/>
    </physiologicalReaction>
</comment>
<dbReference type="PROSITE" id="PS00455">
    <property type="entry name" value="AMP_BINDING"/>
    <property type="match status" value="1"/>
</dbReference>
<comment type="subunit">
    <text evidence="3">Homodimer.</text>
</comment>
<keyword evidence="13" id="KW-1185">Reference proteome</keyword>
<dbReference type="InterPro" id="IPR045851">
    <property type="entry name" value="AMP-bd_C_sf"/>
</dbReference>
<name>A0A6P0CGH2_9RHOB</name>
<protein>
    <recommendedName>
        <fullName evidence="9">3-methylmercaptopropionyl-CoA ligase</fullName>
        <ecNumber evidence="8">6.2.1.44</ecNumber>
    </recommendedName>
</protein>
<dbReference type="EC" id="6.2.1.44" evidence="8"/>
<evidence type="ECO:0000313" key="13">
    <source>
        <dbReference type="Proteomes" id="UP000468591"/>
    </source>
</evidence>
<comment type="caution">
    <text evidence="12">The sequence shown here is derived from an EMBL/GenBank/DDBJ whole genome shotgun (WGS) entry which is preliminary data.</text>
</comment>
<feature type="domain" description="AMP-binding enzyme C-terminal" evidence="11">
    <location>
        <begin position="483"/>
        <end position="558"/>
    </location>
</feature>
<evidence type="ECO:0000259" key="10">
    <source>
        <dbReference type="Pfam" id="PF00501"/>
    </source>
</evidence>
<dbReference type="EMBL" id="JAABNT010000033">
    <property type="protein sequence ID" value="NEK25027.1"/>
    <property type="molecule type" value="Genomic_DNA"/>
</dbReference>
<reference evidence="12 13" key="1">
    <citation type="submission" date="2020-01" db="EMBL/GenBank/DDBJ databases">
        <title>Sulfitobacter sediminilitoris sp. nov., isolated from a tidal flat.</title>
        <authorList>
            <person name="Park S."/>
            <person name="Yoon J.-H."/>
        </authorList>
    </citation>
    <scope>NUCLEOTIDE SEQUENCE [LARGE SCALE GENOMIC DNA]</scope>
    <source>
        <strain evidence="12 13">JBTF-M27</strain>
    </source>
</reference>
<keyword evidence="5" id="KW-0479">Metal-binding</keyword>
<dbReference type="Proteomes" id="UP000468591">
    <property type="component" value="Unassembled WGS sequence"/>
</dbReference>
<evidence type="ECO:0000256" key="6">
    <source>
        <dbReference type="ARBA" id="ARBA00022842"/>
    </source>
</evidence>
<evidence type="ECO:0000256" key="4">
    <source>
        <dbReference type="ARBA" id="ARBA00022598"/>
    </source>
</evidence>
<organism evidence="12 13">
    <name type="scientific">Sulfitobacter sediminilitoris</name>
    <dbReference type="NCBI Taxonomy" id="2698830"/>
    <lineage>
        <taxon>Bacteria</taxon>
        <taxon>Pseudomonadati</taxon>
        <taxon>Pseudomonadota</taxon>
        <taxon>Alphaproteobacteria</taxon>
        <taxon>Rhodobacterales</taxon>
        <taxon>Roseobacteraceae</taxon>
        <taxon>Sulfitobacter</taxon>
    </lineage>
</organism>
<dbReference type="Gene3D" id="3.30.300.30">
    <property type="match status" value="1"/>
</dbReference>
<comment type="similarity">
    <text evidence="2">Belongs to the ATP-dependent AMP-binding enzyme family.</text>
</comment>